<dbReference type="EMBL" id="JAKKPZ010000030">
    <property type="protein sequence ID" value="KAI1709508.1"/>
    <property type="molecule type" value="Genomic_DNA"/>
</dbReference>
<organism evidence="1 2">
    <name type="scientific">Ditylenchus destructor</name>
    <dbReference type="NCBI Taxonomy" id="166010"/>
    <lineage>
        <taxon>Eukaryota</taxon>
        <taxon>Metazoa</taxon>
        <taxon>Ecdysozoa</taxon>
        <taxon>Nematoda</taxon>
        <taxon>Chromadorea</taxon>
        <taxon>Rhabditida</taxon>
        <taxon>Tylenchina</taxon>
        <taxon>Tylenchomorpha</taxon>
        <taxon>Sphaerularioidea</taxon>
        <taxon>Anguinidae</taxon>
        <taxon>Anguininae</taxon>
        <taxon>Ditylenchus</taxon>
    </lineage>
</organism>
<protein>
    <submittedName>
        <fullName evidence="1">Uncharacterized protein</fullName>
    </submittedName>
</protein>
<dbReference type="Proteomes" id="UP001201812">
    <property type="component" value="Unassembled WGS sequence"/>
</dbReference>
<accession>A0AAD4R4R1</accession>
<sequence>MGSRKKQGIARGVLRKMNFFEGSCESRDILHKSGIAEATKDMRDRAVIKSRRQKITVSAMVFKFSAEPEKLSDLFD</sequence>
<evidence type="ECO:0000313" key="1">
    <source>
        <dbReference type="EMBL" id="KAI1709508.1"/>
    </source>
</evidence>
<reference evidence="1" key="1">
    <citation type="submission" date="2022-01" db="EMBL/GenBank/DDBJ databases">
        <title>Genome Sequence Resource for Two Populations of Ditylenchus destructor, the Migratory Endoparasitic Phytonematode.</title>
        <authorList>
            <person name="Zhang H."/>
            <person name="Lin R."/>
            <person name="Xie B."/>
        </authorList>
    </citation>
    <scope>NUCLEOTIDE SEQUENCE</scope>
    <source>
        <strain evidence="1">BazhouSP</strain>
    </source>
</reference>
<evidence type="ECO:0000313" key="2">
    <source>
        <dbReference type="Proteomes" id="UP001201812"/>
    </source>
</evidence>
<name>A0AAD4R4R1_9BILA</name>
<dbReference type="AlphaFoldDB" id="A0AAD4R4R1"/>
<keyword evidence="2" id="KW-1185">Reference proteome</keyword>
<proteinExistence type="predicted"/>
<gene>
    <name evidence="1" type="ORF">DdX_11296</name>
</gene>
<comment type="caution">
    <text evidence="1">The sequence shown here is derived from an EMBL/GenBank/DDBJ whole genome shotgun (WGS) entry which is preliminary data.</text>
</comment>